<dbReference type="InterPro" id="IPR036864">
    <property type="entry name" value="Zn2-C6_fun-type_DNA-bd_sf"/>
</dbReference>
<dbReference type="RefSeq" id="XP_062623076.1">
    <property type="nucleotide sequence ID" value="XM_062767092.1"/>
</dbReference>
<dbReference type="PANTHER" id="PTHR31668">
    <property type="entry name" value="GLUCOSE TRANSPORT TRANSCRIPTION REGULATOR RGT1-RELATED-RELATED"/>
    <property type="match status" value="1"/>
</dbReference>
<dbReference type="EMBL" id="CP086714">
    <property type="protein sequence ID" value="WOO77044.1"/>
    <property type="molecule type" value="Genomic_DNA"/>
</dbReference>
<dbReference type="GO" id="GO:0000981">
    <property type="term" value="F:DNA-binding transcription factor activity, RNA polymerase II-specific"/>
    <property type="evidence" value="ECO:0007669"/>
    <property type="project" value="InterPro"/>
</dbReference>
<dbReference type="GO" id="GO:0001080">
    <property type="term" value="P:nitrogen catabolite activation of transcription from RNA polymerase II promoter"/>
    <property type="evidence" value="ECO:0007669"/>
    <property type="project" value="TreeGrafter"/>
</dbReference>
<evidence type="ECO:0000256" key="1">
    <source>
        <dbReference type="ARBA" id="ARBA00023242"/>
    </source>
</evidence>
<keyword evidence="1" id="KW-0539">Nucleus</keyword>
<proteinExistence type="predicted"/>
<dbReference type="GO" id="GO:0008270">
    <property type="term" value="F:zinc ion binding"/>
    <property type="evidence" value="ECO:0007669"/>
    <property type="project" value="InterPro"/>
</dbReference>
<feature type="compositionally biased region" description="Low complexity" evidence="2">
    <location>
        <begin position="921"/>
        <end position="933"/>
    </location>
</feature>
<evidence type="ECO:0000313" key="4">
    <source>
        <dbReference type="Proteomes" id="UP000827549"/>
    </source>
</evidence>
<dbReference type="InterPro" id="IPR050797">
    <property type="entry name" value="Carb_Metab_Trans_Reg"/>
</dbReference>
<dbReference type="Proteomes" id="UP000827549">
    <property type="component" value="Chromosome 1"/>
</dbReference>
<dbReference type="AlphaFoldDB" id="A0AAF0Y2R8"/>
<dbReference type="CDD" id="cd12148">
    <property type="entry name" value="fungal_TF_MHR"/>
    <property type="match status" value="1"/>
</dbReference>
<name>A0AAF0Y2R8_9TREE</name>
<feature type="compositionally biased region" description="Low complexity" evidence="2">
    <location>
        <begin position="944"/>
        <end position="956"/>
    </location>
</feature>
<dbReference type="PANTHER" id="PTHR31668:SF4">
    <property type="entry name" value="TRANSCRIPTIONAL ACTIVATOR PROTEIN DAL81"/>
    <property type="match status" value="1"/>
</dbReference>
<dbReference type="GO" id="GO:0005634">
    <property type="term" value="C:nucleus"/>
    <property type="evidence" value="ECO:0007669"/>
    <property type="project" value="TreeGrafter"/>
</dbReference>
<sequence>MPNVLPSVLCTPGALMANTQQHVSLDTMNRHRQPGPQGQSLQNPYAQVGYQQQAPQQYYDGTNGVVNAAPHDQQGLNGGAPAPYTAANVLVSPLEQRRPPHLSVQVKQEPVAPTITFDYTQPQHAPQQHTPIQPSFYMNGFENPATPGIVPHDNGAQISGFHSTPVDGTPMHHLAMPGQEWQQAHGKAASTGPIAKSQRGGNASSPAKVPRHQFTACGACRHRRVKCDLRTRQEEAERVAILEDAQSGTTTSTSTVRRRKVSCTNCQERGTNCVDEYAPLKAAKQLRRGKRISEIEMLYGKSATDAALASQGDDLDRSISPTAPKFDRLPELTREFFESSFLRRFHIQRPLIDPIELEKRYFSKPMPCAAAMGPEGAVLVHCLYAWGLSFGVDERGQLDVPDGGSEPIGVIQLHTPSEAEQQRQQERQRRTEKMARAVRIILKEIDDCGMMRRPSWDGVRCLLLIVPLSEGIQSSVERQAMYQAAISQVFMLCSTESRGYDGSPAGDTINSLVSKEVEDRQEAVRARIYWYAFCHEGIQMGLRGSDLRLGADDHPMSTVNDAVSGYDNHMALISSQSLFDHSLRMASASVRLALACRMIHGALTGPKARRLEKVNGNEIRQIWEALEQSWEEFESLKHESANAPFRQTDEVVYFSDAWKVYLFEAQHVIRKQLEERLERLETKPAGAFLTDANSRSTSPVASESQTEILNLRHLLDIARHKCDDKVRNIVDSLRLHMSTSFFEWDASMVRDGTFYTAQYLAKEGGSDEDIALCIQGLNEMRWCHAKAVDRSQELRKAWFEARSRPVVPSPDPGIGTTGTSSHTRSSNHSGSPYRSPTFDRSGSAGDLPLSASTTSWPPIVSPGHPSQVRFSPTHNPDGVLPSPIHPQSGHMPYPVFPNTPGQPQPHQQLHNQHQHQHQPHHQPQQAPHHQPPQWEMPHSQPPLQGGFMPHQQQQQQPFPPDQHHLQQQQQAGQPGPPPGLIFNHHMVNHGNPAGHYVLPQEGTNMFMSYNMPPGR</sequence>
<organism evidence="3 4">
    <name type="scientific">Vanrija pseudolonga</name>
    <dbReference type="NCBI Taxonomy" id="143232"/>
    <lineage>
        <taxon>Eukaryota</taxon>
        <taxon>Fungi</taxon>
        <taxon>Dikarya</taxon>
        <taxon>Basidiomycota</taxon>
        <taxon>Agaricomycotina</taxon>
        <taxon>Tremellomycetes</taxon>
        <taxon>Trichosporonales</taxon>
        <taxon>Trichosporonaceae</taxon>
        <taxon>Vanrija</taxon>
    </lineage>
</organism>
<evidence type="ECO:0008006" key="5">
    <source>
        <dbReference type="Google" id="ProtNLM"/>
    </source>
</evidence>
<feature type="compositionally biased region" description="Pro residues" evidence="2">
    <location>
        <begin position="894"/>
        <end position="903"/>
    </location>
</feature>
<protein>
    <recommendedName>
        <fullName evidence="5">Zn(2)-C6 fungal-type domain-containing protein</fullName>
    </recommendedName>
</protein>
<reference evidence="3" key="1">
    <citation type="submission" date="2023-10" db="EMBL/GenBank/DDBJ databases">
        <authorList>
            <person name="Noh H."/>
        </authorList>
    </citation>
    <scope>NUCLEOTIDE SEQUENCE</scope>
    <source>
        <strain evidence="3">DUCC4014</strain>
    </source>
</reference>
<accession>A0AAF0Y2R8</accession>
<evidence type="ECO:0000313" key="3">
    <source>
        <dbReference type="EMBL" id="WOO77044.1"/>
    </source>
</evidence>
<keyword evidence="4" id="KW-1185">Reference proteome</keyword>
<feature type="compositionally biased region" description="Low complexity" evidence="2">
    <location>
        <begin position="813"/>
        <end position="831"/>
    </location>
</feature>
<dbReference type="Gene3D" id="4.10.240.10">
    <property type="entry name" value="Zn(2)-C6 fungal-type DNA-binding domain"/>
    <property type="match status" value="1"/>
</dbReference>
<gene>
    <name evidence="3" type="ORF">LOC62_01G000644</name>
</gene>
<feature type="region of interest" description="Disordered" evidence="2">
    <location>
        <begin position="805"/>
        <end position="984"/>
    </location>
</feature>
<evidence type="ECO:0000256" key="2">
    <source>
        <dbReference type="SAM" id="MobiDB-lite"/>
    </source>
</evidence>
<dbReference type="GeneID" id="87803902"/>